<dbReference type="Proteomes" id="UP000253941">
    <property type="component" value="Unassembled WGS sequence"/>
</dbReference>
<sequence>MFKKILVAVDGSQHALRAVEIASDLAEKYGAELTLLAVYKSIRMQESTHSLVRTRKSVEPQITDGELKQAAQEVADEAAAIARDHDIPKVDVVVKHGQPARTIAKVAEDQGADAIVLGSRGLGDVSGLLLGSVSHKVASLAKCSVITVK</sequence>
<organism evidence="3 4">
    <name type="scientific">Ferruginivarius sediminum</name>
    <dbReference type="NCBI Taxonomy" id="2661937"/>
    <lineage>
        <taxon>Bacteria</taxon>
        <taxon>Pseudomonadati</taxon>
        <taxon>Pseudomonadota</taxon>
        <taxon>Alphaproteobacteria</taxon>
        <taxon>Rhodospirillales</taxon>
        <taxon>Rhodospirillaceae</taxon>
        <taxon>Ferruginivarius</taxon>
    </lineage>
</organism>
<dbReference type="Gene3D" id="3.40.50.620">
    <property type="entry name" value="HUPs"/>
    <property type="match status" value="1"/>
</dbReference>
<dbReference type="InterPro" id="IPR006016">
    <property type="entry name" value="UspA"/>
</dbReference>
<dbReference type="PRINTS" id="PR01438">
    <property type="entry name" value="UNVRSLSTRESS"/>
</dbReference>
<dbReference type="EMBL" id="QPMH01000009">
    <property type="protein sequence ID" value="RDD61805.1"/>
    <property type="molecule type" value="Genomic_DNA"/>
</dbReference>
<dbReference type="RefSeq" id="WP_114582347.1">
    <property type="nucleotide sequence ID" value="NZ_QPMH01000009.1"/>
</dbReference>
<evidence type="ECO:0000259" key="2">
    <source>
        <dbReference type="Pfam" id="PF00582"/>
    </source>
</evidence>
<name>A0A369TBN4_9PROT</name>
<dbReference type="InterPro" id="IPR014729">
    <property type="entry name" value="Rossmann-like_a/b/a_fold"/>
</dbReference>
<accession>A0A369TBN4</accession>
<dbReference type="CDD" id="cd00293">
    <property type="entry name" value="USP-like"/>
    <property type="match status" value="1"/>
</dbReference>
<feature type="domain" description="UspA" evidence="2">
    <location>
        <begin position="1"/>
        <end position="149"/>
    </location>
</feature>
<evidence type="ECO:0000313" key="3">
    <source>
        <dbReference type="EMBL" id="RDD61805.1"/>
    </source>
</evidence>
<comment type="caution">
    <text evidence="3">The sequence shown here is derived from an EMBL/GenBank/DDBJ whole genome shotgun (WGS) entry which is preliminary data.</text>
</comment>
<dbReference type="PANTHER" id="PTHR46268:SF6">
    <property type="entry name" value="UNIVERSAL STRESS PROTEIN UP12"/>
    <property type="match status" value="1"/>
</dbReference>
<dbReference type="AlphaFoldDB" id="A0A369TBN4"/>
<evidence type="ECO:0000256" key="1">
    <source>
        <dbReference type="ARBA" id="ARBA00008791"/>
    </source>
</evidence>
<protein>
    <submittedName>
        <fullName evidence="3">Universal stress protein</fullName>
    </submittedName>
</protein>
<reference evidence="3 4" key="1">
    <citation type="submission" date="2018-07" db="EMBL/GenBank/DDBJ databases">
        <title>Venubactetium sediminum gen. nov., sp. nov., isolated from a marine solar saltern.</title>
        <authorList>
            <person name="Wang S."/>
        </authorList>
    </citation>
    <scope>NUCLEOTIDE SEQUENCE [LARGE SCALE GENOMIC DNA]</scope>
    <source>
        <strain evidence="3 4">WD2A32</strain>
    </source>
</reference>
<dbReference type="Pfam" id="PF00582">
    <property type="entry name" value="Usp"/>
    <property type="match status" value="1"/>
</dbReference>
<dbReference type="InterPro" id="IPR006015">
    <property type="entry name" value="Universal_stress_UspA"/>
</dbReference>
<gene>
    <name evidence="3" type="ORF">DRB17_11480</name>
</gene>
<evidence type="ECO:0000313" key="4">
    <source>
        <dbReference type="Proteomes" id="UP000253941"/>
    </source>
</evidence>
<dbReference type="PANTHER" id="PTHR46268">
    <property type="entry name" value="STRESS RESPONSE PROTEIN NHAX"/>
    <property type="match status" value="1"/>
</dbReference>
<proteinExistence type="inferred from homology"/>
<keyword evidence="4" id="KW-1185">Reference proteome</keyword>
<comment type="similarity">
    <text evidence="1">Belongs to the universal stress protein A family.</text>
</comment>
<dbReference type="SUPFAM" id="SSF52402">
    <property type="entry name" value="Adenine nucleotide alpha hydrolases-like"/>
    <property type="match status" value="1"/>
</dbReference>